<dbReference type="InterPro" id="IPR001104">
    <property type="entry name" value="3-oxo-5_a-steroid_4-DH_C"/>
</dbReference>
<dbReference type="Pfam" id="PF02544">
    <property type="entry name" value="Steroid_dh"/>
    <property type="match status" value="1"/>
</dbReference>
<reference evidence="12" key="1">
    <citation type="journal article" date="2013" name="Proc. Natl. Acad. Sci. U.S.A.">
        <title>Genome structure and metabolic features in the red seaweed Chondrus crispus shed light on evolution of the Archaeplastida.</title>
        <authorList>
            <person name="Collen J."/>
            <person name="Porcel B."/>
            <person name="Carre W."/>
            <person name="Ball S.G."/>
            <person name="Chaparro C."/>
            <person name="Tonon T."/>
            <person name="Barbeyron T."/>
            <person name="Michel G."/>
            <person name="Noel B."/>
            <person name="Valentin K."/>
            <person name="Elias M."/>
            <person name="Artiguenave F."/>
            <person name="Arun A."/>
            <person name="Aury J.M."/>
            <person name="Barbosa-Neto J.F."/>
            <person name="Bothwell J.H."/>
            <person name="Bouget F.Y."/>
            <person name="Brillet L."/>
            <person name="Cabello-Hurtado F."/>
            <person name="Capella-Gutierrez S."/>
            <person name="Charrier B."/>
            <person name="Cladiere L."/>
            <person name="Cock J.M."/>
            <person name="Coelho S.M."/>
            <person name="Colleoni C."/>
            <person name="Czjzek M."/>
            <person name="Da Silva C."/>
            <person name="Delage L."/>
            <person name="Denoeud F."/>
            <person name="Deschamps P."/>
            <person name="Dittami S.M."/>
            <person name="Gabaldon T."/>
            <person name="Gachon C.M."/>
            <person name="Groisillier A."/>
            <person name="Herve C."/>
            <person name="Jabbari K."/>
            <person name="Katinka M."/>
            <person name="Kloareg B."/>
            <person name="Kowalczyk N."/>
            <person name="Labadie K."/>
            <person name="Leblanc C."/>
            <person name="Lopez P.J."/>
            <person name="McLachlan D.H."/>
            <person name="Meslet-Cladiere L."/>
            <person name="Moustafa A."/>
            <person name="Nehr Z."/>
            <person name="Nyvall Collen P."/>
            <person name="Panaud O."/>
            <person name="Partensky F."/>
            <person name="Poulain J."/>
            <person name="Rensing S.A."/>
            <person name="Rousvoal S."/>
            <person name="Samson G."/>
            <person name="Symeonidi A."/>
            <person name="Weissenbach J."/>
            <person name="Zambounis A."/>
            <person name="Wincker P."/>
            <person name="Boyen C."/>
        </authorList>
    </citation>
    <scope>NUCLEOTIDE SEQUENCE [LARGE SCALE GENOMIC DNA]</scope>
    <source>
        <strain evidence="12">cv. Stackhouse</strain>
    </source>
</reference>
<keyword evidence="5 9" id="KW-1133">Transmembrane helix</keyword>
<dbReference type="PROSITE" id="PS50244">
    <property type="entry name" value="S5A_REDUCTASE"/>
    <property type="match status" value="1"/>
</dbReference>
<dbReference type="PANTHER" id="PTHR10556:SF28">
    <property type="entry name" value="VERY-LONG-CHAIN ENOYL-COA REDUCTASE"/>
    <property type="match status" value="1"/>
</dbReference>
<feature type="transmembrane region" description="Helical" evidence="9">
    <location>
        <begin position="189"/>
        <end position="207"/>
    </location>
</feature>
<sequence length="304" mass="34947">MKVSVQSTSGRPLGDYQLPASATLSSLQPLFHAAHPLYYPDRQRFYPSPAAPSATRPPALNPDSPLSDADVLLFKDLGPQILWKTVFLLEYLGPLLLYPLFYNQPRWIYGDAIHAAVTPWAREVQFSALMAWTFHYAKRELETLFVHRFSHATMPLSNLFKNSIYYWGFAAYVAYFVNHPLYTPPKEDLVYTGMCLFYFMEVGNLSAHWTLRMLRPPGTKVRRIPRGGLFELVSCPNYTYEILSWLGFNMMTKTIAGLLFMCAGAFQMLVWAGSKHRRYKKEFDGKDGRALYPPSRKILIPFLY</sequence>
<evidence type="ECO:0000313" key="12">
    <source>
        <dbReference type="Proteomes" id="UP000012073"/>
    </source>
</evidence>
<comment type="similarity">
    <text evidence="2">Belongs to the steroid 5-alpha reductase family.</text>
</comment>
<protein>
    <submittedName>
        <fullName evidence="11">Trans-2-enoyl-CoA reductase (NADPH)</fullName>
    </submittedName>
</protein>
<accession>R7Q6X5</accession>
<dbReference type="Gramene" id="CDF33568">
    <property type="protein sequence ID" value="CDF33568"/>
    <property type="gene ID" value="CHC_T00008438001"/>
</dbReference>
<dbReference type="GO" id="GO:0042761">
    <property type="term" value="P:very long-chain fatty acid biosynthetic process"/>
    <property type="evidence" value="ECO:0007669"/>
    <property type="project" value="TreeGrafter"/>
</dbReference>
<organism evidence="11 12">
    <name type="scientific">Chondrus crispus</name>
    <name type="common">Carrageen Irish moss</name>
    <name type="synonym">Polymorpha crispa</name>
    <dbReference type="NCBI Taxonomy" id="2769"/>
    <lineage>
        <taxon>Eukaryota</taxon>
        <taxon>Rhodophyta</taxon>
        <taxon>Florideophyceae</taxon>
        <taxon>Rhodymeniophycidae</taxon>
        <taxon>Gigartinales</taxon>
        <taxon>Gigartinaceae</taxon>
        <taxon>Chondrus</taxon>
    </lineage>
</organism>
<evidence type="ECO:0000256" key="2">
    <source>
        <dbReference type="ARBA" id="ARBA00007742"/>
    </source>
</evidence>
<evidence type="ECO:0000256" key="1">
    <source>
        <dbReference type="ARBA" id="ARBA00004141"/>
    </source>
</evidence>
<dbReference type="GO" id="GO:0016627">
    <property type="term" value="F:oxidoreductase activity, acting on the CH-CH group of donors"/>
    <property type="evidence" value="ECO:0007669"/>
    <property type="project" value="InterPro"/>
</dbReference>
<feature type="transmembrane region" description="Helical" evidence="9">
    <location>
        <begin position="254"/>
        <end position="272"/>
    </location>
</feature>
<dbReference type="STRING" id="2769.R7Q6X5"/>
<dbReference type="OrthoDB" id="540503at2759"/>
<keyword evidence="4 9" id="KW-0812">Transmembrane</keyword>
<keyword evidence="12" id="KW-1185">Reference proteome</keyword>
<keyword evidence="6" id="KW-0560">Oxidoreductase</keyword>
<comment type="subcellular location">
    <subcellularLocation>
        <location evidence="1">Membrane</location>
        <topology evidence="1">Multi-pass membrane protein</topology>
    </subcellularLocation>
</comment>
<evidence type="ECO:0000256" key="3">
    <source>
        <dbReference type="ARBA" id="ARBA00022516"/>
    </source>
</evidence>
<dbReference type="GeneID" id="17321081"/>
<dbReference type="GO" id="GO:0005789">
    <property type="term" value="C:endoplasmic reticulum membrane"/>
    <property type="evidence" value="ECO:0007669"/>
    <property type="project" value="EnsemblPlants"/>
</dbReference>
<dbReference type="PhylomeDB" id="R7Q6X5"/>
<evidence type="ECO:0000256" key="5">
    <source>
        <dbReference type="ARBA" id="ARBA00022989"/>
    </source>
</evidence>
<evidence type="ECO:0000256" key="6">
    <source>
        <dbReference type="ARBA" id="ARBA00023002"/>
    </source>
</evidence>
<proteinExistence type="inferred from homology"/>
<dbReference type="AlphaFoldDB" id="R7Q6X5"/>
<dbReference type="RefSeq" id="XP_005713371.1">
    <property type="nucleotide sequence ID" value="XM_005713314.1"/>
</dbReference>
<dbReference type="Proteomes" id="UP000012073">
    <property type="component" value="Unassembled WGS sequence"/>
</dbReference>
<gene>
    <name evidence="11" type="ORF">CHC_T00008438001</name>
</gene>
<dbReference type="OMA" id="ATMPIFN"/>
<keyword evidence="7" id="KW-0443">Lipid metabolism</keyword>
<evidence type="ECO:0000256" key="4">
    <source>
        <dbReference type="ARBA" id="ARBA00022692"/>
    </source>
</evidence>
<feature type="domain" description="3-oxo-5-alpha-steroid 4-dehydrogenase C-terminal" evidence="10">
    <location>
        <begin position="153"/>
        <end position="304"/>
    </location>
</feature>
<keyword evidence="3" id="KW-0444">Lipid biosynthesis</keyword>
<evidence type="ECO:0000259" key="10">
    <source>
        <dbReference type="Pfam" id="PF02544"/>
    </source>
</evidence>
<evidence type="ECO:0000256" key="8">
    <source>
        <dbReference type="ARBA" id="ARBA00023136"/>
    </source>
</evidence>
<evidence type="ECO:0000313" key="11">
    <source>
        <dbReference type="EMBL" id="CDF33568.1"/>
    </source>
</evidence>
<feature type="transmembrane region" description="Helical" evidence="9">
    <location>
        <begin position="164"/>
        <end position="183"/>
    </location>
</feature>
<dbReference type="GO" id="GO:0010025">
    <property type="term" value="P:wax biosynthetic process"/>
    <property type="evidence" value="ECO:0007669"/>
    <property type="project" value="EnsemblPlants"/>
</dbReference>
<dbReference type="InterPro" id="IPR039357">
    <property type="entry name" value="SRD5A/TECR"/>
</dbReference>
<evidence type="ECO:0000256" key="9">
    <source>
        <dbReference type="SAM" id="Phobius"/>
    </source>
</evidence>
<dbReference type="PANTHER" id="PTHR10556">
    <property type="entry name" value="3-OXO-5-ALPHA-STEROID 4-DEHYDROGENASE"/>
    <property type="match status" value="1"/>
</dbReference>
<dbReference type="KEGG" id="ccp:CHC_T00008438001"/>
<evidence type="ECO:0000256" key="7">
    <source>
        <dbReference type="ARBA" id="ARBA00023098"/>
    </source>
</evidence>
<name>R7Q6X5_CHOCR</name>
<dbReference type="GO" id="GO:0009922">
    <property type="term" value="F:fatty acid elongase activity"/>
    <property type="evidence" value="ECO:0007669"/>
    <property type="project" value="EnsemblPlants"/>
</dbReference>
<dbReference type="EMBL" id="HG001649">
    <property type="protein sequence ID" value="CDF33568.1"/>
    <property type="molecule type" value="Genomic_DNA"/>
</dbReference>
<dbReference type="GO" id="GO:0006665">
    <property type="term" value="P:sphingolipid metabolic process"/>
    <property type="evidence" value="ECO:0007669"/>
    <property type="project" value="EnsemblPlants"/>
</dbReference>
<keyword evidence="8 9" id="KW-0472">Membrane</keyword>
<dbReference type="Gene3D" id="1.20.120.1630">
    <property type="match status" value="1"/>
</dbReference>